<dbReference type="Gene3D" id="3.40.50.720">
    <property type="entry name" value="NAD(P)-binding Rossmann-like Domain"/>
    <property type="match status" value="1"/>
</dbReference>
<sequence length="370" mass="40961">MKTILIDGLGLIGGSIALAIRKKWPDDRIVAVDVSPAVLEHAKRSGIIDEGSLQLNAVAADADVIVLSAPVGIIIDHIKTLAELSLKPEVIVTDVGSTKQEIVKHAQKLTEKKVIFIGGHPMAGWHKTTISAARADLFQSAYYFLIDDTLIDERHKAAARALQGLLSELDVKWLTVSASRHDRIVAQISHLPHILASGLVNMSQNEFQSSPLSLKLAAGGFKSITRIASSDPTMWTDILLSNRETLIDKINRFHQYLERVRQALAASDRESIRTFFEKAKVTRDNLNEQTGAHAPNFYDLFLDLPDRIGSLARVTRILENAKINLVNIHILEIREDVAGVLQLSFSNQEDRLLAKRELNRHGLPTIRGDQ</sequence>
<dbReference type="Gene3D" id="1.10.3660.10">
    <property type="entry name" value="6-phosphogluconate dehydrogenase C-terminal like domain"/>
    <property type="match status" value="1"/>
</dbReference>
<dbReference type="SUPFAM" id="SSF51735">
    <property type="entry name" value="NAD(P)-binding Rossmann-fold domains"/>
    <property type="match status" value="1"/>
</dbReference>
<comment type="similarity">
    <text evidence="2">Belongs to the prephenate/arogenate dehydrogenase family.</text>
</comment>
<dbReference type="SUPFAM" id="SSF48179">
    <property type="entry name" value="6-phosphogluconate dehydrogenase C-terminal domain-like"/>
    <property type="match status" value="1"/>
</dbReference>
<dbReference type="STRING" id="1069536.SINU_06440"/>
<feature type="domain" description="ACT" evidence="12">
    <location>
        <begin position="299"/>
        <end position="370"/>
    </location>
</feature>
<comment type="caution">
    <text evidence="13">The sequence shown here is derived from an EMBL/GenBank/DDBJ whole genome shotgun (WGS) entry which is preliminary data.</text>
</comment>
<evidence type="ECO:0000256" key="6">
    <source>
        <dbReference type="ARBA" id="ARBA00022605"/>
    </source>
</evidence>
<dbReference type="InterPro" id="IPR046825">
    <property type="entry name" value="PDH_C"/>
</dbReference>
<evidence type="ECO:0000313" key="13">
    <source>
        <dbReference type="EMBL" id="KLI02739.1"/>
    </source>
</evidence>
<protein>
    <recommendedName>
        <fullName evidence="4">Prephenate dehydrogenase</fullName>
        <ecNumber evidence="3">1.3.1.12</ecNumber>
    </recommendedName>
</protein>
<dbReference type="EC" id="1.3.1.12" evidence="3"/>
<keyword evidence="14" id="KW-1185">Reference proteome</keyword>
<keyword evidence="8" id="KW-0520">NAD</keyword>
<evidence type="ECO:0000256" key="1">
    <source>
        <dbReference type="ARBA" id="ARBA00005067"/>
    </source>
</evidence>
<dbReference type="PANTHER" id="PTHR21363:SF0">
    <property type="entry name" value="PREPHENATE DEHYDROGENASE [NADP(+)]"/>
    <property type="match status" value="1"/>
</dbReference>
<evidence type="ECO:0000256" key="4">
    <source>
        <dbReference type="ARBA" id="ARBA00016891"/>
    </source>
</evidence>
<dbReference type="PROSITE" id="PS51176">
    <property type="entry name" value="PDH_ADH"/>
    <property type="match status" value="1"/>
</dbReference>
<dbReference type="Pfam" id="PF20463">
    <property type="entry name" value="PDH_C"/>
    <property type="match status" value="1"/>
</dbReference>
<name>A0A0U1QPK7_9BACL</name>
<dbReference type="GO" id="GO:0008977">
    <property type="term" value="F:prephenate dehydrogenase (NAD+) activity"/>
    <property type="evidence" value="ECO:0007669"/>
    <property type="project" value="UniProtKB-EC"/>
</dbReference>
<evidence type="ECO:0000259" key="11">
    <source>
        <dbReference type="PROSITE" id="PS51176"/>
    </source>
</evidence>
<comment type="pathway">
    <text evidence="1">Amino-acid biosynthesis; L-tyrosine biosynthesis; (4-hydroxyphenyl)pyruvate from prephenate (NAD(+) route): step 1/1.</text>
</comment>
<evidence type="ECO:0000256" key="10">
    <source>
        <dbReference type="ARBA" id="ARBA00049260"/>
    </source>
</evidence>
<dbReference type="Pfam" id="PF02153">
    <property type="entry name" value="PDH_N"/>
    <property type="match status" value="1"/>
</dbReference>
<dbReference type="GO" id="GO:0004665">
    <property type="term" value="F:prephenate dehydrogenase (NADP+) activity"/>
    <property type="evidence" value="ECO:0007669"/>
    <property type="project" value="InterPro"/>
</dbReference>
<keyword evidence="5" id="KW-0827">Tyrosine biosynthesis</keyword>
<dbReference type="InterPro" id="IPR003099">
    <property type="entry name" value="Prephen_DH"/>
</dbReference>
<dbReference type="OrthoDB" id="9802008at2"/>
<evidence type="ECO:0000256" key="7">
    <source>
        <dbReference type="ARBA" id="ARBA00023002"/>
    </source>
</evidence>
<dbReference type="FunFam" id="1.10.3660.10:FF:000003">
    <property type="entry name" value="Prephenate dehydrogenase"/>
    <property type="match status" value="1"/>
</dbReference>
<evidence type="ECO:0000259" key="12">
    <source>
        <dbReference type="PROSITE" id="PS51671"/>
    </source>
</evidence>
<dbReference type="GO" id="GO:0070403">
    <property type="term" value="F:NAD+ binding"/>
    <property type="evidence" value="ECO:0007669"/>
    <property type="project" value="InterPro"/>
</dbReference>
<dbReference type="UniPathway" id="UPA00122">
    <property type="reaction ID" value="UER00961"/>
</dbReference>
<evidence type="ECO:0000256" key="8">
    <source>
        <dbReference type="ARBA" id="ARBA00023027"/>
    </source>
</evidence>
<reference evidence="13 14" key="1">
    <citation type="journal article" date="2011" name="J. Bacteriol.">
        <title>Draft genome sequence of Sporolactobacillus inulinus strain CASD, an efficient D-lactic acid-producing bacterium with high-concentration lactate tolerance capability.</title>
        <authorList>
            <person name="Yu B."/>
            <person name="Su F."/>
            <person name="Wang L."/>
            <person name="Xu K."/>
            <person name="Zhao B."/>
            <person name="Xu P."/>
        </authorList>
    </citation>
    <scope>NUCLEOTIDE SEQUENCE [LARGE SCALE GENOMIC DNA]</scope>
    <source>
        <strain evidence="13 14">CASD</strain>
    </source>
</reference>
<keyword evidence="7" id="KW-0560">Oxidoreductase</keyword>
<evidence type="ECO:0000313" key="14">
    <source>
        <dbReference type="Proteomes" id="UP000035553"/>
    </source>
</evidence>
<dbReference type="Proteomes" id="UP000035553">
    <property type="component" value="Unassembled WGS sequence"/>
</dbReference>
<dbReference type="Pfam" id="PF01842">
    <property type="entry name" value="ACT"/>
    <property type="match status" value="1"/>
</dbReference>
<proteinExistence type="inferred from homology"/>
<dbReference type="InterPro" id="IPR046826">
    <property type="entry name" value="PDH_N"/>
</dbReference>
<evidence type="ECO:0000256" key="2">
    <source>
        <dbReference type="ARBA" id="ARBA00007964"/>
    </source>
</evidence>
<dbReference type="PANTHER" id="PTHR21363">
    <property type="entry name" value="PREPHENATE DEHYDROGENASE"/>
    <property type="match status" value="1"/>
</dbReference>
<accession>A0A0U1QPK7</accession>
<dbReference type="SUPFAM" id="SSF55021">
    <property type="entry name" value="ACT-like"/>
    <property type="match status" value="1"/>
</dbReference>
<evidence type="ECO:0000256" key="5">
    <source>
        <dbReference type="ARBA" id="ARBA00022498"/>
    </source>
</evidence>
<dbReference type="InterPro" id="IPR050812">
    <property type="entry name" value="Preph/Arog_dehydrog"/>
</dbReference>
<gene>
    <name evidence="13" type="ORF">SINU_06440</name>
</gene>
<dbReference type="InterPro" id="IPR008927">
    <property type="entry name" value="6-PGluconate_DH-like_C_sf"/>
</dbReference>
<dbReference type="PROSITE" id="PS51671">
    <property type="entry name" value="ACT"/>
    <property type="match status" value="1"/>
</dbReference>
<comment type="catalytic activity">
    <reaction evidence="10">
        <text>prephenate + NAD(+) = 3-(4-hydroxyphenyl)pyruvate + CO2 + NADH</text>
        <dbReference type="Rhea" id="RHEA:13869"/>
        <dbReference type="ChEBI" id="CHEBI:16526"/>
        <dbReference type="ChEBI" id="CHEBI:29934"/>
        <dbReference type="ChEBI" id="CHEBI:36242"/>
        <dbReference type="ChEBI" id="CHEBI:57540"/>
        <dbReference type="ChEBI" id="CHEBI:57945"/>
        <dbReference type="EC" id="1.3.1.12"/>
    </reaction>
</comment>
<dbReference type="NCBIfam" id="NF005107">
    <property type="entry name" value="PRK06545.1-5"/>
    <property type="match status" value="1"/>
</dbReference>
<dbReference type="EMBL" id="AFVQ02000080">
    <property type="protein sequence ID" value="KLI02739.1"/>
    <property type="molecule type" value="Genomic_DNA"/>
</dbReference>
<evidence type="ECO:0000256" key="9">
    <source>
        <dbReference type="ARBA" id="ARBA00023141"/>
    </source>
</evidence>
<dbReference type="GO" id="GO:0006571">
    <property type="term" value="P:tyrosine biosynthetic process"/>
    <property type="evidence" value="ECO:0007669"/>
    <property type="project" value="UniProtKB-UniPathway"/>
</dbReference>
<dbReference type="RefSeq" id="WP_010025187.1">
    <property type="nucleotide sequence ID" value="NZ_AFVQ02000080.1"/>
</dbReference>
<keyword evidence="6" id="KW-0028">Amino-acid biosynthesis</keyword>
<dbReference type="InterPro" id="IPR002912">
    <property type="entry name" value="ACT_dom"/>
</dbReference>
<dbReference type="AlphaFoldDB" id="A0A0U1QPK7"/>
<keyword evidence="9" id="KW-0057">Aromatic amino acid biosynthesis</keyword>
<feature type="domain" description="Prephenate/arogenate dehydrogenase" evidence="11">
    <location>
        <begin position="1"/>
        <end position="294"/>
    </location>
</feature>
<evidence type="ECO:0000256" key="3">
    <source>
        <dbReference type="ARBA" id="ARBA00012068"/>
    </source>
</evidence>
<organism evidence="13 14">
    <name type="scientific">Sporolactobacillus inulinus CASD</name>
    <dbReference type="NCBI Taxonomy" id="1069536"/>
    <lineage>
        <taxon>Bacteria</taxon>
        <taxon>Bacillati</taxon>
        <taxon>Bacillota</taxon>
        <taxon>Bacilli</taxon>
        <taxon>Bacillales</taxon>
        <taxon>Sporolactobacillaceae</taxon>
        <taxon>Sporolactobacillus</taxon>
    </lineage>
</organism>
<dbReference type="FunFam" id="3.40.50.720:FF:000208">
    <property type="entry name" value="Prephenate dehydrogenase"/>
    <property type="match status" value="1"/>
</dbReference>
<dbReference type="InterPro" id="IPR036291">
    <property type="entry name" value="NAD(P)-bd_dom_sf"/>
</dbReference>
<dbReference type="InterPro" id="IPR045865">
    <property type="entry name" value="ACT-like_dom_sf"/>
</dbReference>